<proteinExistence type="predicted"/>
<dbReference type="RefSeq" id="WP_123323443.1">
    <property type="nucleotide sequence ID" value="NZ_JBHRSX010000016.1"/>
</dbReference>
<dbReference type="Gene3D" id="3.40.50.2300">
    <property type="match status" value="2"/>
</dbReference>
<dbReference type="PROSITE" id="PS50887">
    <property type="entry name" value="GGDEF"/>
    <property type="match status" value="1"/>
</dbReference>
<dbReference type="InterPro" id="IPR050469">
    <property type="entry name" value="Diguanylate_Cyclase"/>
</dbReference>
<accession>A0ABV7K2J1</accession>
<gene>
    <name evidence="6" type="ORF">ACFOEW_07875</name>
</gene>
<evidence type="ECO:0000256" key="2">
    <source>
        <dbReference type="ARBA" id="ARBA00034247"/>
    </source>
</evidence>
<feature type="modified residue" description="4-aspartylphosphate" evidence="3">
    <location>
        <position position="177"/>
    </location>
</feature>
<feature type="domain" description="Response regulatory" evidence="4">
    <location>
        <begin position="4"/>
        <end position="119"/>
    </location>
</feature>
<dbReference type="SUPFAM" id="SSF55073">
    <property type="entry name" value="Nucleotide cyclase"/>
    <property type="match status" value="1"/>
</dbReference>
<dbReference type="PANTHER" id="PTHR45138">
    <property type="entry name" value="REGULATORY COMPONENTS OF SENSORY TRANSDUCTION SYSTEM"/>
    <property type="match status" value="1"/>
</dbReference>
<dbReference type="InterPro" id="IPR000160">
    <property type="entry name" value="GGDEF_dom"/>
</dbReference>
<evidence type="ECO:0000259" key="4">
    <source>
        <dbReference type="PROSITE" id="PS50110"/>
    </source>
</evidence>
<dbReference type="EMBL" id="JBHRSX010000016">
    <property type="protein sequence ID" value="MFC3201732.1"/>
    <property type="molecule type" value="Genomic_DNA"/>
</dbReference>
<dbReference type="SMART" id="SM00267">
    <property type="entry name" value="GGDEF"/>
    <property type="match status" value="1"/>
</dbReference>
<organism evidence="6 7">
    <name type="scientific">Alteromonas oceani</name>
    <dbReference type="NCBI Taxonomy" id="2071609"/>
    <lineage>
        <taxon>Bacteria</taxon>
        <taxon>Pseudomonadati</taxon>
        <taxon>Pseudomonadota</taxon>
        <taxon>Gammaproteobacteria</taxon>
        <taxon>Alteromonadales</taxon>
        <taxon>Alteromonadaceae</taxon>
        <taxon>Alteromonas/Salinimonas group</taxon>
        <taxon>Alteromonas</taxon>
    </lineage>
</organism>
<evidence type="ECO:0000259" key="5">
    <source>
        <dbReference type="PROSITE" id="PS50887"/>
    </source>
</evidence>
<name>A0ABV7K2J1_9ALTE</name>
<dbReference type="SMART" id="SM00448">
    <property type="entry name" value="REC"/>
    <property type="match status" value="2"/>
</dbReference>
<dbReference type="PANTHER" id="PTHR45138:SF9">
    <property type="entry name" value="DIGUANYLATE CYCLASE DGCM-RELATED"/>
    <property type="match status" value="1"/>
</dbReference>
<dbReference type="InterPro" id="IPR011006">
    <property type="entry name" value="CheY-like_superfamily"/>
</dbReference>
<evidence type="ECO:0000313" key="6">
    <source>
        <dbReference type="EMBL" id="MFC3201732.1"/>
    </source>
</evidence>
<dbReference type="InterPro" id="IPR043128">
    <property type="entry name" value="Rev_trsase/Diguanyl_cyclase"/>
</dbReference>
<reference evidence="7" key="1">
    <citation type="journal article" date="2019" name="Int. J. Syst. Evol. Microbiol.">
        <title>The Global Catalogue of Microorganisms (GCM) 10K type strain sequencing project: providing services to taxonomists for standard genome sequencing and annotation.</title>
        <authorList>
            <consortium name="The Broad Institute Genomics Platform"/>
            <consortium name="The Broad Institute Genome Sequencing Center for Infectious Disease"/>
            <person name="Wu L."/>
            <person name="Ma J."/>
        </authorList>
    </citation>
    <scope>NUCLEOTIDE SEQUENCE [LARGE SCALE GENOMIC DNA]</scope>
    <source>
        <strain evidence="7">KCTC 52449</strain>
    </source>
</reference>
<protein>
    <recommendedName>
        <fullName evidence="1">diguanylate cyclase</fullName>
        <ecNumber evidence="1">2.7.7.65</ecNumber>
    </recommendedName>
</protein>
<evidence type="ECO:0000256" key="1">
    <source>
        <dbReference type="ARBA" id="ARBA00012528"/>
    </source>
</evidence>
<dbReference type="InterPro" id="IPR029787">
    <property type="entry name" value="Nucleotide_cyclase"/>
</dbReference>
<dbReference type="Pfam" id="PF00990">
    <property type="entry name" value="GGDEF"/>
    <property type="match status" value="1"/>
</dbReference>
<comment type="catalytic activity">
    <reaction evidence="2">
        <text>2 GTP = 3',3'-c-di-GMP + 2 diphosphate</text>
        <dbReference type="Rhea" id="RHEA:24898"/>
        <dbReference type="ChEBI" id="CHEBI:33019"/>
        <dbReference type="ChEBI" id="CHEBI:37565"/>
        <dbReference type="ChEBI" id="CHEBI:58805"/>
        <dbReference type="EC" id="2.7.7.65"/>
    </reaction>
</comment>
<dbReference type="Pfam" id="PF00072">
    <property type="entry name" value="Response_reg"/>
    <property type="match status" value="1"/>
</dbReference>
<comment type="caution">
    <text evidence="6">The sequence shown here is derived from an EMBL/GenBank/DDBJ whole genome shotgun (WGS) entry which is preliminary data.</text>
</comment>
<dbReference type="NCBIfam" id="TIGR00254">
    <property type="entry name" value="GGDEF"/>
    <property type="match status" value="1"/>
</dbReference>
<evidence type="ECO:0000256" key="3">
    <source>
        <dbReference type="PROSITE-ProRule" id="PRU00169"/>
    </source>
</evidence>
<feature type="domain" description="GGDEF" evidence="5">
    <location>
        <begin position="284"/>
        <end position="414"/>
    </location>
</feature>
<feature type="domain" description="Response regulatory" evidence="4">
    <location>
        <begin position="127"/>
        <end position="244"/>
    </location>
</feature>
<keyword evidence="7" id="KW-1185">Reference proteome</keyword>
<dbReference type="Gene3D" id="3.30.70.270">
    <property type="match status" value="1"/>
</dbReference>
<dbReference type="InterPro" id="IPR001789">
    <property type="entry name" value="Sig_transdc_resp-reg_receiver"/>
</dbReference>
<dbReference type="GO" id="GO:0052621">
    <property type="term" value="F:diguanylate cyclase activity"/>
    <property type="evidence" value="ECO:0007669"/>
    <property type="project" value="UniProtKB-EC"/>
</dbReference>
<dbReference type="SUPFAM" id="SSF52172">
    <property type="entry name" value="CheY-like"/>
    <property type="match status" value="2"/>
</dbReference>
<sequence>MQQKVLIIEDSASTISLLTKLVEMAQLKPVLATSLTAAKHIFIHSDPEDYLCAIVDYDLPDAPNGEAIDFAVKSYLPTIVTTARLDEDIRKAVLSRDVVDYIPKENAQIFDYLMRLIGRLEKNKTTGVLVINPKRNERSAMAALLRRHNFITYECATAAQAETLLDEHSHIKLVFVDSDIQDKPPTQFVAWLRKQYSKEDLAIIGIANDRNNLLSARFIKSGANDFVRKPYHLEEFLCRVNQNIELLENVETIRRTANTDYLTGLPNRRHFFYTVNKMQRNQPANQALALLDLDFFKAINDTHGHDAGDEVLKVVANRLAVMCADVIIARFGGEEFCLYLPDTTPHNAVSRLKDIRHNISEHPVKFGELTLNVTVSIGLTTRSDHNIQAMLTTADKLLYQAKHNGRNRVEHDATNLN</sequence>
<dbReference type="PROSITE" id="PS50110">
    <property type="entry name" value="RESPONSE_REGULATORY"/>
    <property type="match status" value="2"/>
</dbReference>
<keyword evidence="6" id="KW-0548">Nucleotidyltransferase</keyword>
<dbReference type="Proteomes" id="UP001595477">
    <property type="component" value="Unassembled WGS sequence"/>
</dbReference>
<dbReference type="EC" id="2.7.7.65" evidence="1"/>
<keyword evidence="6" id="KW-0808">Transferase</keyword>
<feature type="modified residue" description="4-aspartylphosphate" evidence="3">
    <location>
        <position position="56"/>
    </location>
</feature>
<dbReference type="CDD" id="cd01949">
    <property type="entry name" value="GGDEF"/>
    <property type="match status" value="1"/>
</dbReference>
<evidence type="ECO:0000313" key="7">
    <source>
        <dbReference type="Proteomes" id="UP001595477"/>
    </source>
</evidence>
<keyword evidence="3" id="KW-0597">Phosphoprotein</keyword>